<dbReference type="EMBL" id="JAHRIQ010104398">
    <property type="protein sequence ID" value="MEQ2254333.1"/>
    <property type="molecule type" value="Genomic_DNA"/>
</dbReference>
<comment type="caution">
    <text evidence="1">The sequence shown here is derived from an EMBL/GenBank/DDBJ whole genome shotgun (WGS) entry which is preliminary data.</text>
</comment>
<evidence type="ECO:0000313" key="2">
    <source>
        <dbReference type="Proteomes" id="UP001482620"/>
    </source>
</evidence>
<evidence type="ECO:0000313" key="1">
    <source>
        <dbReference type="EMBL" id="MEQ2254333.1"/>
    </source>
</evidence>
<sequence length="103" mass="11349">MMIQDDHLPVATATDALCLRVKLFLGAFTPNAAPASLRSETHSFELLLRSTKVLRCAEQSTGGAQQLLSDWAAIKSQLKCIELELQCAVTESTAKRERIYTIL</sequence>
<protein>
    <submittedName>
        <fullName evidence="1">Uncharacterized protein</fullName>
    </submittedName>
</protein>
<organism evidence="1 2">
    <name type="scientific">Ilyodon furcidens</name>
    <name type="common">goldbreast splitfin</name>
    <dbReference type="NCBI Taxonomy" id="33524"/>
    <lineage>
        <taxon>Eukaryota</taxon>
        <taxon>Metazoa</taxon>
        <taxon>Chordata</taxon>
        <taxon>Craniata</taxon>
        <taxon>Vertebrata</taxon>
        <taxon>Euteleostomi</taxon>
        <taxon>Actinopterygii</taxon>
        <taxon>Neopterygii</taxon>
        <taxon>Teleostei</taxon>
        <taxon>Neoteleostei</taxon>
        <taxon>Acanthomorphata</taxon>
        <taxon>Ovalentaria</taxon>
        <taxon>Atherinomorphae</taxon>
        <taxon>Cyprinodontiformes</taxon>
        <taxon>Goodeidae</taxon>
        <taxon>Ilyodon</taxon>
    </lineage>
</organism>
<proteinExistence type="predicted"/>
<keyword evidence="2" id="KW-1185">Reference proteome</keyword>
<dbReference type="Proteomes" id="UP001482620">
    <property type="component" value="Unassembled WGS sequence"/>
</dbReference>
<gene>
    <name evidence="1" type="ORF">ILYODFUR_002697</name>
</gene>
<reference evidence="1 2" key="1">
    <citation type="submission" date="2021-06" db="EMBL/GenBank/DDBJ databases">
        <authorList>
            <person name="Palmer J.M."/>
        </authorList>
    </citation>
    <scope>NUCLEOTIDE SEQUENCE [LARGE SCALE GENOMIC DNA]</scope>
    <source>
        <strain evidence="2">if_2019</strain>
        <tissue evidence="1">Muscle</tissue>
    </source>
</reference>
<name>A0ABV0VC89_9TELE</name>
<accession>A0ABV0VC89</accession>